<dbReference type="AlphaFoldDB" id="K1P9P7"/>
<dbReference type="InterPro" id="IPR015919">
    <property type="entry name" value="Cadherin-like_sf"/>
</dbReference>
<name>K1P9P7_MAGGI</name>
<dbReference type="InParanoid" id="K1P9P7"/>
<organism evidence="1">
    <name type="scientific">Magallana gigas</name>
    <name type="common">Pacific oyster</name>
    <name type="synonym">Crassostrea gigas</name>
    <dbReference type="NCBI Taxonomy" id="29159"/>
    <lineage>
        <taxon>Eukaryota</taxon>
        <taxon>Metazoa</taxon>
        <taxon>Spiralia</taxon>
        <taxon>Lophotrochozoa</taxon>
        <taxon>Mollusca</taxon>
        <taxon>Bivalvia</taxon>
        <taxon>Autobranchia</taxon>
        <taxon>Pteriomorphia</taxon>
        <taxon>Ostreida</taxon>
        <taxon>Ostreoidea</taxon>
        <taxon>Ostreidae</taxon>
        <taxon>Magallana</taxon>
    </lineage>
</organism>
<gene>
    <name evidence="1" type="ORF">CGI_10014982</name>
</gene>
<reference evidence="1" key="1">
    <citation type="journal article" date="2012" name="Nature">
        <title>The oyster genome reveals stress adaptation and complexity of shell formation.</title>
        <authorList>
            <person name="Zhang G."/>
            <person name="Fang X."/>
            <person name="Guo X."/>
            <person name="Li L."/>
            <person name="Luo R."/>
            <person name="Xu F."/>
            <person name="Yang P."/>
            <person name="Zhang L."/>
            <person name="Wang X."/>
            <person name="Qi H."/>
            <person name="Xiong Z."/>
            <person name="Que H."/>
            <person name="Xie Y."/>
            <person name="Holland P.W."/>
            <person name="Paps J."/>
            <person name="Zhu Y."/>
            <person name="Wu F."/>
            <person name="Chen Y."/>
            <person name="Wang J."/>
            <person name="Peng C."/>
            <person name="Meng J."/>
            <person name="Yang L."/>
            <person name="Liu J."/>
            <person name="Wen B."/>
            <person name="Zhang N."/>
            <person name="Huang Z."/>
            <person name="Zhu Q."/>
            <person name="Feng Y."/>
            <person name="Mount A."/>
            <person name="Hedgecock D."/>
            <person name="Xu Z."/>
            <person name="Liu Y."/>
            <person name="Domazet-Loso T."/>
            <person name="Du Y."/>
            <person name="Sun X."/>
            <person name="Zhang S."/>
            <person name="Liu B."/>
            <person name="Cheng P."/>
            <person name="Jiang X."/>
            <person name="Li J."/>
            <person name="Fan D."/>
            <person name="Wang W."/>
            <person name="Fu W."/>
            <person name="Wang T."/>
            <person name="Wang B."/>
            <person name="Zhang J."/>
            <person name="Peng Z."/>
            <person name="Li Y."/>
            <person name="Li N."/>
            <person name="Wang J."/>
            <person name="Chen M."/>
            <person name="He Y."/>
            <person name="Tan F."/>
            <person name="Song X."/>
            <person name="Zheng Q."/>
            <person name="Huang R."/>
            <person name="Yang H."/>
            <person name="Du X."/>
            <person name="Chen L."/>
            <person name="Yang M."/>
            <person name="Gaffney P.M."/>
            <person name="Wang S."/>
            <person name="Luo L."/>
            <person name="She Z."/>
            <person name="Ming Y."/>
            <person name="Huang W."/>
            <person name="Zhang S."/>
            <person name="Huang B."/>
            <person name="Zhang Y."/>
            <person name="Qu T."/>
            <person name="Ni P."/>
            <person name="Miao G."/>
            <person name="Wang J."/>
            <person name="Wang Q."/>
            <person name="Steinberg C.E."/>
            <person name="Wang H."/>
            <person name="Li N."/>
            <person name="Qian L."/>
            <person name="Zhang G."/>
            <person name="Li Y."/>
            <person name="Yang H."/>
            <person name="Liu X."/>
            <person name="Wang J."/>
            <person name="Yin Y."/>
            <person name="Wang J."/>
        </authorList>
    </citation>
    <scope>NUCLEOTIDE SEQUENCE [LARGE SCALE GENOMIC DNA]</scope>
    <source>
        <strain evidence="1">05x7-T-G4-1.051#20</strain>
    </source>
</reference>
<dbReference type="Gene3D" id="2.60.40.60">
    <property type="entry name" value="Cadherins"/>
    <property type="match status" value="1"/>
</dbReference>
<dbReference type="EMBL" id="JH817228">
    <property type="protein sequence ID" value="EKC18118.1"/>
    <property type="molecule type" value="Genomic_DNA"/>
</dbReference>
<evidence type="ECO:0000313" key="1">
    <source>
        <dbReference type="EMBL" id="EKC18118.1"/>
    </source>
</evidence>
<dbReference type="GO" id="GO:0016020">
    <property type="term" value="C:membrane"/>
    <property type="evidence" value="ECO:0007669"/>
    <property type="project" value="InterPro"/>
</dbReference>
<accession>K1P9P7</accession>
<dbReference type="SUPFAM" id="SSF49313">
    <property type="entry name" value="Cadherin-like"/>
    <property type="match status" value="1"/>
</dbReference>
<dbReference type="HOGENOM" id="CLU_1205788_0_0_1"/>
<protein>
    <submittedName>
        <fullName evidence="1">Uncharacterized protein</fullName>
    </submittedName>
</protein>
<sequence length="230" mass="24616">MINYCPGKSVVGYDEKNVQGERHRQSTATELGNFSIGSSFGWESITTATDRHFSIRADLTENTPTISSATVTFPDTTPIGTLLGTVTASDVDVGDVITVTMTSPSTVFAFDSSSCTNCFHIKNIALMSAGSTNLTLQVSYICGQTQTGSLTVVVTNTPPRIINLPYNVDVSEDQTDELLLHVINVTDDSPSDTVTCDVASVTPVTDIFFTKIAQGTCNISKCIHDRYGGH</sequence>
<dbReference type="InterPro" id="IPR002126">
    <property type="entry name" value="Cadherin-like_dom"/>
</dbReference>
<dbReference type="PRINTS" id="PR00205">
    <property type="entry name" value="CADHERIN"/>
</dbReference>
<dbReference type="GO" id="GO:0007156">
    <property type="term" value="P:homophilic cell adhesion via plasma membrane adhesion molecules"/>
    <property type="evidence" value="ECO:0007669"/>
    <property type="project" value="InterPro"/>
</dbReference>
<dbReference type="GO" id="GO:0005509">
    <property type="term" value="F:calcium ion binding"/>
    <property type="evidence" value="ECO:0007669"/>
    <property type="project" value="UniProtKB-UniRule"/>
</dbReference>
<proteinExistence type="predicted"/>
<dbReference type="PROSITE" id="PS50268">
    <property type="entry name" value="CADHERIN_2"/>
    <property type="match status" value="1"/>
</dbReference>